<reference evidence="4 5" key="1">
    <citation type="submission" date="2016-10" db="EMBL/GenBank/DDBJ databases">
        <authorList>
            <person name="de Groot N.N."/>
        </authorList>
    </citation>
    <scope>NUCLEOTIDE SEQUENCE [LARGE SCALE GENOMIC DNA]</scope>
    <source>
        <strain evidence="4 5">DSM 23553</strain>
    </source>
</reference>
<keyword evidence="1" id="KW-1133">Transmembrane helix</keyword>
<name>A0A1H5JDN6_9FLAO</name>
<proteinExistence type="predicted"/>
<dbReference type="STRING" id="390640.SAMN04488034_101705"/>
<organism evidence="4 5">
    <name type="scientific">Salinimicrobium catena</name>
    <dbReference type="NCBI Taxonomy" id="390640"/>
    <lineage>
        <taxon>Bacteria</taxon>
        <taxon>Pseudomonadati</taxon>
        <taxon>Bacteroidota</taxon>
        <taxon>Flavobacteriia</taxon>
        <taxon>Flavobacteriales</taxon>
        <taxon>Flavobacteriaceae</taxon>
        <taxon>Salinimicrobium</taxon>
    </lineage>
</organism>
<evidence type="ECO:0000313" key="4">
    <source>
        <dbReference type="EMBL" id="SEE50540.1"/>
    </source>
</evidence>
<dbReference type="InterPro" id="IPR006860">
    <property type="entry name" value="FecR"/>
</dbReference>
<feature type="domain" description="Protein FecR C-terminal" evidence="3">
    <location>
        <begin position="233"/>
        <end position="298"/>
    </location>
</feature>
<dbReference type="RefSeq" id="WP_093111750.1">
    <property type="nucleotide sequence ID" value="NZ_FNGG01000001.1"/>
</dbReference>
<dbReference type="InterPro" id="IPR032508">
    <property type="entry name" value="FecR_C"/>
</dbReference>
<accession>A0A1H5JDN6</accession>
<dbReference type="PIRSF" id="PIRSF018266">
    <property type="entry name" value="FecR"/>
    <property type="match status" value="1"/>
</dbReference>
<dbReference type="Pfam" id="PF16344">
    <property type="entry name" value="FecR_C"/>
    <property type="match status" value="1"/>
</dbReference>
<dbReference type="EMBL" id="FNUG01000001">
    <property type="protein sequence ID" value="SEE50540.1"/>
    <property type="molecule type" value="Genomic_DNA"/>
</dbReference>
<keyword evidence="1" id="KW-0472">Membrane</keyword>
<feature type="domain" description="FecR protein" evidence="2">
    <location>
        <begin position="100"/>
        <end position="191"/>
    </location>
</feature>
<dbReference type="PANTHER" id="PTHR30273:SF2">
    <property type="entry name" value="PROTEIN FECR"/>
    <property type="match status" value="1"/>
</dbReference>
<keyword evidence="1" id="KW-0812">Transmembrane</keyword>
<gene>
    <name evidence="4" type="ORF">SAMN04488034_101705</name>
</gene>
<dbReference type="GO" id="GO:0016989">
    <property type="term" value="F:sigma factor antagonist activity"/>
    <property type="evidence" value="ECO:0007669"/>
    <property type="project" value="TreeGrafter"/>
</dbReference>
<dbReference type="OrthoDB" id="1097347at2"/>
<dbReference type="Gene3D" id="2.60.120.1440">
    <property type="match status" value="1"/>
</dbReference>
<sequence length="302" mass="34656">MENKDLISKWLNNELDARELEEFKKTSDYQAYKPIVENASKFKRPQFDEQKALQDLKARLSAPKETPVKKLNFSKYYKIAAVLVVIISSGIFFLMNRPEVITTQNSEIAVVELPDNSVVKLNADSRLKYRPSKWEKQRKLQLEGEAFFEVEKGKKFTVETDQGEVSVLGTKFNVKDRKDYFEVYCYKGAVKVNVSNREIILQKGSSVKVVAGDVLGVKAFEGNNPGWTVNESYFDAVPFIQVVTELERQFDVKIETRNVDLSQRFTGSFSHKNKEIALKAITIPLKIEYKIVSAQKVILYEE</sequence>
<dbReference type="Proteomes" id="UP000199448">
    <property type="component" value="Unassembled WGS sequence"/>
</dbReference>
<dbReference type="InterPro" id="IPR012373">
    <property type="entry name" value="Ferrdict_sens_TM"/>
</dbReference>
<evidence type="ECO:0000313" key="5">
    <source>
        <dbReference type="Proteomes" id="UP000199448"/>
    </source>
</evidence>
<dbReference type="PANTHER" id="PTHR30273">
    <property type="entry name" value="PERIPLASMIC SIGNAL SENSOR AND SIGMA FACTOR ACTIVATOR FECR-RELATED"/>
    <property type="match status" value="1"/>
</dbReference>
<dbReference type="Gene3D" id="3.55.50.30">
    <property type="match status" value="1"/>
</dbReference>
<evidence type="ECO:0000256" key="1">
    <source>
        <dbReference type="SAM" id="Phobius"/>
    </source>
</evidence>
<evidence type="ECO:0000259" key="2">
    <source>
        <dbReference type="Pfam" id="PF04773"/>
    </source>
</evidence>
<dbReference type="Pfam" id="PF04773">
    <property type="entry name" value="FecR"/>
    <property type="match status" value="1"/>
</dbReference>
<feature type="transmembrane region" description="Helical" evidence="1">
    <location>
        <begin position="76"/>
        <end position="95"/>
    </location>
</feature>
<evidence type="ECO:0000259" key="3">
    <source>
        <dbReference type="Pfam" id="PF16344"/>
    </source>
</evidence>
<dbReference type="AlphaFoldDB" id="A0A1H5JDN6"/>
<protein>
    <submittedName>
        <fullName evidence="4">FecR family protein</fullName>
    </submittedName>
</protein>
<keyword evidence="5" id="KW-1185">Reference proteome</keyword>